<sequence length="393" mass="42376">MNHRIKRGLCALCAGVLLSSAAGAINWGLWYGNGTGKPPNGEDSVQTLAKYGSYYMGDTDSKVIYLTFDCGYENGNTSKILDVLKKHHAPAAFFMVGDYLDTAPELSKRMGDEGHIVGNHTSNHPNMSKVSKTKFEQELTSLSKQYEQVTGRKLDPFYRPPEGSYTHDNLQWAQNLGYHTTLWSVAYADWDQNKQPSRESALKTLNSRVHPGAIVLLHAVSSTNAAILDELLTGWENQGYRFDYLSALPGLPDPAKTAIPSDCTFAVDGTAAPLTAYLIDGANYVSLRDCAAALRATGSAFAVGYDEATDTVTLTRGQTYEPIGTELKGTPDVTAMQARAGSKGLLVDGQTATVSAYTIDGANYVNLRDLTALVGGTVGYDETSKQVTLTSVN</sequence>
<dbReference type="PANTHER" id="PTHR10587:SF78">
    <property type="entry name" value="PEPTIDOGLYCAN-N-ACETYLMURAMIC ACID DEACETYLASE PDAA"/>
    <property type="match status" value="1"/>
</dbReference>
<dbReference type="InterPro" id="IPR050248">
    <property type="entry name" value="Polysacc_deacetylase_ArnD"/>
</dbReference>
<dbReference type="AlphaFoldDB" id="A0A1Y4L858"/>
<dbReference type="GO" id="GO:0016810">
    <property type="term" value="F:hydrolase activity, acting on carbon-nitrogen (but not peptide) bonds"/>
    <property type="evidence" value="ECO:0007669"/>
    <property type="project" value="InterPro"/>
</dbReference>
<dbReference type="InterPro" id="IPR011330">
    <property type="entry name" value="Glyco_hydro/deAcase_b/a-brl"/>
</dbReference>
<evidence type="ECO:0000313" key="3">
    <source>
        <dbReference type="EMBL" id="OUP52080.1"/>
    </source>
</evidence>
<reference evidence="4" key="1">
    <citation type="submission" date="2017-04" db="EMBL/GenBank/DDBJ databases">
        <title>Function of individual gut microbiota members based on whole genome sequencing of pure cultures obtained from chicken caecum.</title>
        <authorList>
            <person name="Medvecky M."/>
            <person name="Cejkova D."/>
            <person name="Polansky O."/>
            <person name="Karasova D."/>
            <person name="Kubasova T."/>
            <person name="Cizek A."/>
            <person name="Rychlik I."/>
        </authorList>
    </citation>
    <scope>NUCLEOTIDE SEQUENCE [LARGE SCALE GENOMIC DNA]</scope>
    <source>
        <strain evidence="4">An180</strain>
    </source>
</reference>
<keyword evidence="1" id="KW-0732">Signal</keyword>
<dbReference type="SUPFAM" id="SSF88713">
    <property type="entry name" value="Glycoside hydrolase/deacetylase"/>
    <property type="match status" value="1"/>
</dbReference>
<dbReference type="GO" id="GO:0005975">
    <property type="term" value="P:carbohydrate metabolic process"/>
    <property type="evidence" value="ECO:0007669"/>
    <property type="project" value="InterPro"/>
</dbReference>
<evidence type="ECO:0000259" key="2">
    <source>
        <dbReference type="PROSITE" id="PS51677"/>
    </source>
</evidence>
<dbReference type="PANTHER" id="PTHR10587">
    <property type="entry name" value="GLYCOSYL TRANSFERASE-RELATED"/>
    <property type="match status" value="1"/>
</dbReference>
<organism evidence="3 4">
    <name type="scientific">Butyricicoccus pullicaecorum</name>
    <dbReference type="NCBI Taxonomy" id="501571"/>
    <lineage>
        <taxon>Bacteria</taxon>
        <taxon>Bacillati</taxon>
        <taxon>Bacillota</taxon>
        <taxon>Clostridia</taxon>
        <taxon>Eubacteriales</taxon>
        <taxon>Butyricicoccaceae</taxon>
        <taxon>Butyricicoccus</taxon>
    </lineage>
</organism>
<dbReference type="PROSITE" id="PS51677">
    <property type="entry name" value="NODB"/>
    <property type="match status" value="1"/>
</dbReference>
<dbReference type="Proteomes" id="UP000195897">
    <property type="component" value="Unassembled WGS sequence"/>
</dbReference>
<protein>
    <recommendedName>
        <fullName evidence="2">NodB homology domain-containing protein</fullName>
    </recommendedName>
</protein>
<dbReference type="InterPro" id="IPR002509">
    <property type="entry name" value="NODB_dom"/>
</dbReference>
<dbReference type="Pfam" id="PF01522">
    <property type="entry name" value="Polysacc_deac_1"/>
    <property type="match status" value="1"/>
</dbReference>
<proteinExistence type="predicted"/>
<dbReference type="GO" id="GO:0016020">
    <property type="term" value="C:membrane"/>
    <property type="evidence" value="ECO:0007669"/>
    <property type="project" value="TreeGrafter"/>
</dbReference>
<comment type="caution">
    <text evidence="3">The sequence shown here is derived from an EMBL/GenBank/DDBJ whole genome shotgun (WGS) entry which is preliminary data.</text>
</comment>
<feature type="domain" description="NodB homology" evidence="2">
    <location>
        <begin position="62"/>
        <end position="243"/>
    </location>
</feature>
<dbReference type="Gene3D" id="3.20.20.370">
    <property type="entry name" value="Glycoside hydrolase/deacetylase"/>
    <property type="match status" value="1"/>
</dbReference>
<name>A0A1Y4L858_9FIRM</name>
<dbReference type="EMBL" id="NFKK01000013">
    <property type="protein sequence ID" value="OUP52080.1"/>
    <property type="molecule type" value="Genomic_DNA"/>
</dbReference>
<feature type="signal peptide" evidence="1">
    <location>
        <begin position="1"/>
        <end position="24"/>
    </location>
</feature>
<gene>
    <name evidence="3" type="ORF">B5F17_10560</name>
</gene>
<evidence type="ECO:0000313" key="4">
    <source>
        <dbReference type="Proteomes" id="UP000195897"/>
    </source>
</evidence>
<accession>A0A1Y4L858</accession>
<evidence type="ECO:0000256" key="1">
    <source>
        <dbReference type="SAM" id="SignalP"/>
    </source>
</evidence>
<dbReference type="RefSeq" id="WP_087373669.1">
    <property type="nucleotide sequence ID" value="NZ_NFKK01000013.1"/>
</dbReference>
<feature type="chain" id="PRO_5012441243" description="NodB homology domain-containing protein" evidence="1">
    <location>
        <begin position="25"/>
        <end position="393"/>
    </location>
</feature>